<dbReference type="AlphaFoldDB" id="A0A0S7E9S9"/>
<dbReference type="InterPro" id="IPR018060">
    <property type="entry name" value="HTH_AraC"/>
</dbReference>
<dbReference type="KEGG" id="mod:AS202_07305"/>
<dbReference type="Gene3D" id="1.10.10.60">
    <property type="entry name" value="Homeodomain-like"/>
    <property type="match status" value="2"/>
</dbReference>
<sequence>MRLGLGFDDCRRGEGYVQMHRQLCTEDLDLHFYQSTQQTSSKTYVYKEQPYIQLHYELDKGYTEYKARYQQKFSIYTEVGKCTLFYLPVLDGYLYDPVCDSAISCEIEIGENWLIHNLKEESKESYQFLKKMSLGEIAVLGDDSFTITPDMKQLIYEINTCPYTGMVKDLFIEGKVMLLLALQLNQVQSDVDQKHAQRIHAQDISRLYDLKTLLEQESYLKHTIEELAMRIGMNRTKLQAGFKQCFGMTIHEYVLEMRMNEAYRLLTSFSKGTYSIEEVARSVGYKNYAHFSMMFKKKFGVSPSTFI</sequence>
<evidence type="ECO:0000313" key="4">
    <source>
        <dbReference type="EMBL" id="ALU25961.1"/>
    </source>
</evidence>
<evidence type="ECO:0000256" key="1">
    <source>
        <dbReference type="ARBA" id="ARBA00023015"/>
    </source>
</evidence>
<evidence type="ECO:0000313" key="5">
    <source>
        <dbReference type="Proteomes" id="UP000069030"/>
    </source>
</evidence>
<dbReference type="SMART" id="SM00342">
    <property type="entry name" value="HTH_ARAC"/>
    <property type="match status" value="1"/>
</dbReference>
<dbReference type="Pfam" id="PF12833">
    <property type="entry name" value="HTH_18"/>
    <property type="match status" value="1"/>
</dbReference>
<organism evidence="4 5">
    <name type="scientific">Myroides odoratimimus</name>
    <dbReference type="NCBI Taxonomy" id="76832"/>
    <lineage>
        <taxon>Bacteria</taxon>
        <taxon>Pseudomonadati</taxon>
        <taxon>Bacteroidota</taxon>
        <taxon>Flavobacteriia</taxon>
        <taxon>Flavobacteriales</taxon>
        <taxon>Flavobacteriaceae</taxon>
        <taxon>Myroides</taxon>
    </lineage>
</organism>
<dbReference type="InterPro" id="IPR009057">
    <property type="entry name" value="Homeodomain-like_sf"/>
</dbReference>
<evidence type="ECO:0000256" key="2">
    <source>
        <dbReference type="ARBA" id="ARBA00023125"/>
    </source>
</evidence>
<accession>A0A0S7E9S9</accession>
<keyword evidence="1" id="KW-0805">Transcription regulation</keyword>
<dbReference type="PROSITE" id="PS01124">
    <property type="entry name" value="HTH_ARAC_FAMILY_2"/>
    <property type="match status" value="1"/>
</dbReference>
<name>A0A0S7E9S9_9FLAO</name>
<reference evidence="4 5" key="1">
    <citation type="journal article" date="2016" name="J. Zhejiang Univ. Sci. B">
        <title>Antibiotic resistance mechanisms of Myroides sp.</title>
        <authorList>
            <person name="Hu S."/>
            <person name="Yuan S."/>
            <person name="Qu H."/>
            <person name="Jiang T."/>
            <person name="Zhou Y."/>
            <person name="Wang M."/>
            <person name="Ming D."/>
        </authorList>
    </citation>
    <scope>NUCLEOTIDE SEQUENCE [LARGE SCALE GENOMIC DNA]</scope>
    <source>
        <strain evidence="4 5">PR63039</strain>
    </source>
</reference>
<dbReference type="RefSeq" id="WP_006257541.1">
    <property type="nucleotide sequence ID" value="NZ_BCMQ01000001.1"/>
</dbReference>
<dbReference type="PRINTS" id="PR00032">
    <property type="entry name" value="HTHARAC"/>
</dbReference>
<dbReference type="EMBL" id="CP013690">
    <property type="protein sequence ID" value="ALU25961.1"/>
    <property type="molecule type" value="Genomic_DNA"/>
</dbReference>
<dbReference type="PANTHER" id="PTHR47893:SF1">
    <property type="entry name" value="REGULATORY PROTEIN PCHR"/>
    <property type="match status" value="1"/>
</dbReference>
<dbReference type="GO" id="GO:0043565">
    <property type="term" value="F:sequence-specific DNA binding"/>
    <property type="evidence" value="ECO:0007669"/>
    <property type="project" value="InterPro"/>
</dbReference>
<keyword evidence="2" id="KW-0238">DNA-binding</keyword>
<dbReference type="eggNOG" id="COG4977">
    <property type="taxonomic scope" value="Bacteria"/>
</dbReference>
<evidence type="ECO:0000256" key="3">
    <source>
        <dbReference type="ARBA" id="ARBA00023163"/>
    </source>
</evidence>
<protein>
    <submittedName>
        <fullName evidence="4">AraC family transcriptional regulator</fullName>
    </submittedName>
</protein>
<dbReference type="PANTHER" id="PTHR47893">
    <property type="entry name" value="REGULATORY PROTEIN PCHR"/>
    <property type="match status" value="1"/>
</dbReference>
<proteinExistence type="predicted"/>
<dbReference type="Proteomes" id="UP000069030">
    <property type="component" value="Chromosome"/>
</dbReference>
<gene>
    <name evidence="4" type="ORF">AS202_07305</name>
</gene>
<dbReference type="InterPro" id="IPR020449">
    <property type="entry name" value="Tscrpt_reg_AraC-type_HTH"/>
</dbReference>
<keyword evidence="3" id="KW-0804">Transcription</keyword>
<dbReference type="InterPro" id="IPR053142">
    <property type="entry name" value="PchR_regulatory_protein"/>
</dbReference>
<dbReference type="GO" id="GO:0003700">
    <property type="term" value="F:DNA-binding transcription factor activity"/>
    <property type="evidence" value="ECO:0007669"/>
    <property type="project" value="InterPro"/>
</dbReference>
<dbReference type="SUPFAM" id="SSF46689">
    <property type="entry name" value="Homeodomain-like"/>
    <property type="match status" value="2"/>
</dbReference>